<dbReference type="PANTHER" id="PTHR12899">
    <property type="entry name" value="39S RIBOSOMAL PROTEIN L18, MITOCHONDRIAL"/>
    <property type="match status" value="1"/>
</dbReference>
<evidence type="ECO:0000256" key="3">
    <source>
        <dbReference type="ARBA" id="ARBA00023274"/>
    </source>
</evidence>
<keyword evidence="2" id="KW-0689">Ribosomal protein</keyword>
<dbReference type="Proteomes" id="UP001180020">
    <property type="component" value="Unassembled WGS sequence"/>
</dbReference>
<dbReference type="GO" id="GO:0006412">
    <property type="term" value="P:translation"/>
    <property type="evidence" value="ECO:0007669"/>
    <property type="project" value="InterPro"/>
</dbReference>
<gene>
    <name evidence="4" type="ORF">QJS10_CPB21g00324</name>
</gene>
<dbReference type="GO" id="GO:0005840">
    <property type="term" value="C:ribosome"/>
    <property type="evidence" value="ECO:0007669"/>
    <property type="project" value="UniProtKB-KW"/>
</dbReference>
<reference evidence="4" key="1">
    <citation type="journal article" date="2023" name="Nat. Commun.">
        <title>Diploid and tetraploid genomes of Acorus and the evolution of monocots.</title>
        <authorList>
            <person name="Ma L."/>
            <person name="Liu K.W."/>
            <person name="Li Z."/>
            <person name="Hsiao Y.Y."/>
            <person name="Qi Y."/>
            <person name="Fu T."/>
            <person name="Tang G.D."/>
            <person name="Zhang D."/>
            <person name="Sun W.H."/>
            <person name="Liu D.K."/>
            <person name="Li Y."/>
            <person name="Chen G.Z."/>
            <person name="Liu X.D."/>
            <person name="Liao X.Y."/>
            <person name="Jiang Y.T."/>
            <person name="Yu X."/>
            <person name="Hao Y."/>
            <person name="Huang J."/>
            <person name="Zhao X.W."/>
            <person name="Ke S."/>
            <person name="Chen Y.Y."/>
            <person name="Wu W.L."/>
            <person name="Hsu J.L."/>
            <person name="Lin Y.F."/>
            <person name="Huang M.D."/>
            <person name="Li C.Y."/>
            <person name="Huang L."/>
            <person name="Wang Z.W."/>
            <person name="Zhao X."/>
            <person name="Zhong W.Y."/>
            <person name="Peng D.H."/>
            <person name="Ahmad S."/>
            <person name="Lan S."/>
            <person name="Zhang J.S."/>
            <person name="Tsai W.C."/>
            <person name="Van de Peer Y."/>
            <person name="Liu Z.J."/>
        </authorList>
    </citation>
    <scope>NUCLEOTIDE SEQUENCE</scope>
    <source>
        <strain evidence="4">CP</strain>
    </source>
</reference>
<comment type="caution">
    <text evidence="4">The sequence shown here is derived from an EMBL/GenBank/DDBJ whole genome shotgun (WGS) entry which is preliminary data.</text>
</comment>
<dbReference type="PANTHER" id="PTHR12899:SF21">
    <property type="entry name" value="OS09G0549700 PROTEIN"/>
    <property type="match status" value="1"/>
</dbReference>
<keyword evidence="5" id="KW-1185">Reference proteome</keyword>
<protein>
    <submittedName>
        <fullName evidence="4">Uncharacterized protein</fullName>
    </submittedName>
</protein>
<sequence length="137" mass="14339">MVRTKRYVLRIFVSLKHITANIVDRQTGRIAASASTVEAALKSAAELGRTTNAKSAAAVGEVLAMRLRVQGFSSAAASASASTSSDGAGGPIHADVTKALERKGFKNRTKVWAIVNALRSHGVPLVVDDDDDPADPL</sequence>
<proteinExistence type="inferred from homology"/>
<comment type="similarity">
    <text evidence="1">Belongs to the universal ribosomal protein uL18 family.</text>
</comment>
<dbReference type="AlphaFoldDB" id="A0AAV9C6U7"/>
<dbReference type="SUPFAM" id="SSF53137">
    <property type="entry name" value="Translational machinery components"/>
    <property type="match status" value="1"/>
</dbReference>
<evidence type="ECO:0000256" key="2">
    <source>
        <dbReference type="ARBA" id="ARBA00022980"/>
    </source>
</evidence>
<accession>A0AAV9C6U7</accession>
<evidence type="ECO:0000256" key="1">
    <source>
        <dbReference type="ARBA" id="ARBA00007116"/>
    </source>
</evidence>
<dbReference type="Pfam" id="PF00861">
    <property type="entry name" value="Ribosomal_L18p"/>
    <property type="match status" value="1"/>
</dbReference>
<evidence type="ECO:0000313" key="5">
    <source>
        <dbReference type="Proteomes" id="UP001180020"/>
    </source>
</evidence>
<organism evidence="4 5">
    <name type="scientific">Acorus calamus</name>
    <name type="common">Sweet flag</name>
    <dbReference type="NCBI Taxonomy" id="4465"/>
    <lineage>
        <taxon>Eukaryota</taxon>
        <taxon>Viridiplantae</taxon>
        <taxon>Streptophyta</taxon>
        <taxon>Embryophyta</taxon>
        <taxon>Tracheophyta</taxon>
        <taxon>Spermatophyta</taxon>
        <taxon>Magnoliopsida</taxon>
        <taxon>Liliopsida</taxon>
        <taxon>Acoraceae</taxon>
        <taxon>Acorus</taxon>
    </lineage>
</organism>
<dbReference type="InterPro" id="IPR057268">
    <property type="entry name" value="Ribosomal_L18"/>
</dbReference>
<dbReference type="Gene3D" id="3.30.420.100">
    <property type="match status" value="1"/>
</dbReference>
<reference evidence="4" key="2">
    <citation type="submission" date="2023-06" db="EMBL/GenBank/DDBJ databases">
        <authorList>
            <person name="Ma L."/>
            <person name="Liu K.-W."/>
            <person name="Li Z."/>
            <person name="Hsiao Y.-Y."/>
            <person name="Qi Y."/>
            <person name="Fu T."/>
            <person name="Tang G."/>
            <person name="Zhang D."/>
            <person name="Sun W.-H."/>
            <person name="Liu D.-K."/>
            <person name="Li Y."/>
            <person name="Chen G.-Z."/>
            <person name="Liu X.-D."/>
            <person name="Liao X.-Y."/>
            <person name="Jiang Y.-T."/>
            <person name="Yu X."/>
            <person name="Hao Y."/>
            <person name="Huang J."/>
            <person name="Zhao X.-W."/>
            <person name="Ke S."/>
            <person name="Chen Y.-Y."/>
            <person name="Wu W.-L."/>
            <person name="Hsu J.-L."/>
            <person name="Lin Y.-F."/>
            <person name="Huang M.-D."/>
            <person name="Li C.-Y."/>
            <person name="Huang L."/>
            <person name="Wang Z.-W."/>
            <person name="Zhao X."/>
            <person name="Zhong W.-Y."/>
            <person name="Peng D.-H."/>
            <person name="Ahmad S."/>
            <person name="Lan S."/>
            <person name="Zhang J.-S."/>
            <person name="Tsai W.-C."/>
            <person name="Van De Peer Y."/>
            <person name="Liu Z.-J."/>
        </authorList>
    </citation>
    <scope>NUCLEOTIDE SEQUENCE</scope>
    <source>
        <strain evidence="4">CP</strain>
        <tissue evidence="4">Leaves</tissue>
    </source>
</reference>
<dbReference type="GO" id="GO:1990904">
    <property type="term" value="C:ribonucleoprotein complex"/>
    <property type="evidence" value="ECO:0007669"/>
    <property type="project" value="UniProtKB-KW"/>
</dbReference>
<dbReference type="GO" id="GO:0003735">
    <property type="term" value="F:structural constituent of ribosome"/>
    <property type="evidence" value="ECO:0007669"/>
    <property type="project" value="InterPro"/>
</dbReference>
<dbReference type="CDD" id="cd00432">
    <property type="entry name" value="Ribosomal_L18_L5e"/>
    <property type="match status" value="1"/>
</dbReference>
<dbReference type="GO" id="GO:0008097">
    <property type="term" value="F:5S rRNA binding"/>
    <property type="evidence" value="ECO:0007669"/>
    <property type="project" value="TreeGrafter"/>
</dbReference>
<name>A0AAV9C6U7_ACOCL</name>
<dbReference type="EMBL" id="JAUJYO010000021">
    <property type="protein sequence ID" value="KAK1283988.1"/>
    <property type="molecule type" value="Genomic_DNA"/>
</dbReference>
<keyword evidence="3" id="KW-0687">Ribonucleoprotein</keyword>
<evidence type="ECO:0000313" key="4">
    <source>
        <dbReference type="EMBL" id="KAK1283988.1"/>
    </source>
</evidence>
<dbReference type="InterPro" id="IPR005484">
    <property type="entry name" value="Ribosomal_uL18_bac/plant/anim"/>
</dbReference>